<feature type="region of interest" description="Disordered" evidence="2">
    <location>
        <begin position="70"/>
        <end position="99"/>
    </location>
</feature>
<dbReference type="FunFam" id="3.90.400.10:FF:000001">
    <property type="entry name" value="Maltase A3, isoform A"/>
    <property type="match status" value="1"/>
</dbReference>
<evidence type="ECO:0000313" key="6">
    <source>
        <dbReference type="Proteomes" id="UP000646548"/>
    </source>
</evidence>
<reference evidence="5" key="1">
    <citation type="journal article" name="BMC Genomics">
        <title>Long-read sequencing and de novo genome assembly of marine medaka (Oryzias melastigma).</title>
        <authorList>
            <person name="Liang P."/>
            <person name="Saqib H.S.A."/>
            <person name="Ni X."/>
            <person name="Shen Y."/>
        </authorList>
    </citation>
    <scope>NUCLEOTIDE SEQUENCE</scope>
    <source>
        <strain evidence="5">Bigg-433</strain>
    </source>
</reference>
<feature type="domain" description="Glycosyl hydrolase family 13 catalytic" evidence="4">
    <location>
        <begin position="168"/>
        <end position="373"/>
    </location>
</feature>
<evidence type="ECO:0000313" key="5">
    <source>
        <dbReference type="EMBL" id="KAF6717851.1"/>
    </source>
</evidence>
<accession>A0A834C120</accession>
<evidence type="ECO:0000256" key="3">
    <source>
        <dbReference type="SAM" id="Phobius"/>
    </source>
</evidence>
<dbReference type="Proteomes" id="UP000646548">
    <property type="component" value="Unassembled WGS sequence"/>
</dbReference>
<dbReference type="Gene3D" id="3.20.20.80">
    <property type="entry name" value="Glycosidases"/>
    <property type="match status" value="1"/>
</dbReference>
<protein>
    <submittedName>
        <fullName evidence="5">Neutral and basic amino acid transport protein rBAT</fullName>
    </submittedName>
</protein>
<feature type="non-terminal residue" evidence="5">
    <location>
        <position position="1"/>
    </location>
</feature>
<dbReference type="PANTHER" id="PTHR10357">
    <property type="entry name" value="ALPHA-AMYLASE FAMILY MEMBER"/>
    <property type="match status" value="1"/>
</dbReference>
<dbReference type="SUPFAM" id="SSF51445">
    <property type="entry name" value="(Trans)glycosidases"/>
    <property type="match status" value="1"/>
</dbReference>
<dbReference type="InterPro" id="IPR017853">
    <property type="entry name" value="GH"/>
</dbReference>
<dbReference type="AlphaFoldDB" id="A0A834C120"/>
<dbReference type="Gene3D" id="3.90.400.10">
    <property type="entry name" value="Oligo-1,6-glucosidase, Domain 2"/>
    <property type="match status" value="1"/>
</dbReference>
<evidence type="ECO:0000256" key="2">
    <source>
        <dbReference type="SAM" id="MobiDB-lite"/>
    </source>
</evidence>
<feature type="transmembrane region" description="Helical" evidence="3">
    <location>
        <begin position="131"/>
        <end position="153"/>
    </location>
</feature>
<evidence type="ECO:0000259" key="4">
    <source>
        <dbReference type="SMART" id="SM00642"/>
    </source>
</evidence>
<dbReference type="Pfam" id="PF00128">
    <property type="entry name" value="Alpha-amylase"/>
    <property type="match status" value="1"/>
</dbReference>
<keyword evidence="3" id="KW-0472">Membrane</keyword>
<gene>
    <name evidence="5" type="ORF">FQA47_005404</name>
</gene>
<dbReference type="GO" id="GO:0005975">
    <property type="term" value="P:carbohydrate metabolic process"/>
    <property type="evidence" value="ECO:0007669"/>
    <property type="project" value="InterPro"/>
</dbReference>
<dbReference type="InterPro" id="IPR045857">
    <property type="entry name" value="O16G_dom_2"/>
</dbReference>
<keyword evidence="3" id="KW-1133">Transmembrane helix</keyword>
<proteinExistence type="predicted"/>
<dbReference type="SMART" id="SM00642">
    <property type="entry name" value="Aamy"/>
    <property type="match status" value="1"/>
</dbReference>
<evidence type="ECO:0000256" key="1">
    <source>
        <dbReference type="ARBA" id="ARBA00023180"/>
    </source>
</evidence>
<organism evidence="5 6">
    <name type="scientific">Oryzias melastigma</name>
    <name type="common">Marine medaka</name>
    <dbReference type="NCBI Taxonomy" id="30732"/>
    <lineage>
        <taxon>Eukaryota</taxon>
        <taxon>Metazoa</taxon>
        <taxon>Chordata</taxon>
        <taxon>Craniata</taxon>
        <taxon>Vertebrata</taxon>
        <taxon>Euteleostomi</taxon>
        <taxon>Actinopterygii</taxon>
        <taxon>Neopterygii</taxon>
        <taxon>Teleostei</taxon>
        <taxon>Neoteleostei</taxon>
        <taxon>Acanthomorphata</taxon>
        <taxon>Ovalentaria</taxon>
        <taxon>Atherinomorphae</taxon>
        <taxon>Beloniformes</taxon>
        <taxon>Adrianichthyidae</taxon>
        <taxon>Oryziinae</taxon>
        <taxon>Oryzias</taxon>
    </lineage>
</organism>
<comment type="caution">
    <text evidence="5">The sequence shown here is derived from an EMBL/GenBank/DDBJ whole genome shotgun (WGS) entry which is preliminary data.</text>
</comment>
<dbReference type="PANTHER" id="PTHR10357:SF179">
    <property type="entry name" value="NEUTRAL AND BASIC AMINO ACID TRANSPORT PROTEIN RBAT"/>
    <property type="match status" value="1"/>
</dbReference>
<sequence>MCARSDRAAFQRRGVRVKEFQTHLPPLDPLSSTQSCSCYSLPFPALILSRIPQVSSVLVPMSFRRKDSGSVELEDGVSNPAFQDADVTDSPPDAPKEPDSVYTQVKPYAGMPKEVLLLYSSQARYRVPREILFWLTVSCTLALVAVTVTIIALSPPCLGWWQISPVYQVYPRSFKDSDGDGVGDLKGIKEKLDHFHNLNIKSIWISPFYRSPMKDFGYDVEDFRDVDPLFGTMEDFEELLAEMHKNGLKLIMDFIPNHSSDRHRWFNLSRIRDPVYEDYYVWADCNATKKPNNWVSIFGNSSWTYDEVRGQCYLHQFLKEQPDLNMRNPAVRKEIIDIIHFGSRRCGWFPDGCGEAHAGGDTLAGRATGGPQQTA</sequence>
<dbReference type="InterPro" id="IPR006047">
    <property type="entry name" value="GH13_cat_dom"/>
</dbReference>
<keyword evidence="1" id="KW-0325">Glycoprotein</keyword>
<keyword evidence="3" id="KW-0812">Transmembrane</keyword>
<dbReference type="GO" id="GO:0006865">
    <property type="term" value="P:amino acid transport"/>
    <property type="evidence" value="ECO:0007669"/>
    <property type="project" value="TreeGrafter"/>
</dbReference>
<name>A0A834C120_ORYME</name>
<dbReference type="EMBL" id="WKFB01000799">
    <property type="protein sequence ID" value="KAF6717851.1"/>
    <property type="molecule type" value="Genomic_DNA"/>
</dbReference>